<dbReference type="InterPro" id="IPR008886">
    <property type="entry name" value="UPF0227/Esterase_YqiA"/>
</dbReference>
<protein>
    <submittedName>
        <fullName evidence="1">Alpha/beta fold hydrolase</fullName>
    </submittedName>
</protein>
<dbReference type="Gene3D" id="3.40.50.1820">
    <property type="entry name" value="alpha/beta hydrolase"/>
    <property type="match status" value="1"/>
</dbReference>
<dbReference type="PANTHER" id="PTHR35602">
    <property type="entry name" value="ESTERASE YQIA-RELATED"/>
    <property type="match status" value="1"/>
</dbReference>
<dbReference type="Pfam" id="PF05728">
    <property type="entry name" value="UPF0227"/>
    <property type="match status" value="1"/>
</dbReference>
<name>A0AAI9SDE0_9BURK</name>
<gene>
    <name evidence="1" type="ORF">GBM96_02005</name>
</gene>
<evidence type="ECO:0000313" key="2">
    <source>
        <dbReference type="Proteomes" id="UP000469462"/>
    </source>
</evidence>
<dbReference type="AlphaFoldDB" id="A0AAI9SDE0"/>
<accession>A0AAI9SDE0</accession>
<keyword evidence="1" id="KW-0378">Hydrolase</keyword>
<evidence type="ECO:0000313" key="1">
    <source>
        <dbReference type="EMBL" id="KAB7652412.1"/>
    </source>
</evidence>
<dbReference type="EMBL" id="WEHW01000003">
    <property type="protein sequence ID" value="KAB7652412.1"/>
    <property type="molecule type" value="Genomic_DNA"/>
</dbReference>
<dbReference type="Proteomes" id="UP000469462">
    <property type="component" value="Unassembled WGS sequence"/>
</dbReference>
<dbReference type="PANTHER" id="PTHR35602:SF3">
    <property type="entry name" value="ESTERASE YQIA"/>
    <property type="match status" value="1"/>
</dbReference>
<keyword evidence="2" id="KW-1185">Reference proteome</keyword>
<proteinExistence type="predicted"/>
<dbReference type="RefSeq" id="WP_139688544.1">
    <property type="nucleotide sequence ID" value="NZ_WEHW01000003.1"/>
</dbReference>
<comment type="caution">
    <text evidence="1">The sequence shown here is derived from an EMBL/GenBank/DDBJ whole genome shotgun (WGS) entry which is preliminary data.</text>
</comment>
<sequence length="207" mass="23006">MTEIKPLVIYLHGFLSSPGSAKGRELREEALASGWDFLAPDLNLSPREADRLLTGLMDSISEERRGRTLVLGSSLGGFYALRLANRFALSAAAVNPCLNPWEFVAGQTGEREVYGTGRKVFVMDTFAGELLALSREVPPRPRDPADALTLLSTADEVLDYRLARKALMESPAILSVGDDHRMQRFARYLPHVRAFFERRMAAKVRAQ</sequence>
<dbReference type="SUPFAM" id="SSF53474">
    <property type="entry name" value="alpha/beta-Hydrolases"/>
    <property type="match status" value="1"/>
</dbReference>
<organism evidence="1 2">
    <name type="scientific">Sutterella seckii</name>
    <dbReference type="NCBI Taxonomy" id="1944635"/>
    <lineage>
        <taxon>Bacteria</taxon>
        <taxon>Pseudomonadati</taxon>
        <taxon>Pseudomonadota</taxon>
        <taxon>Betaproteobacteria</taxon>
        <taxon>Burkholderiales</taxon>
        <taxon>Sutterellaceae</taxon>
        <taxon>Sutterella</taxon>
    </lineage>
</organism>
<dbReference type="InterPro" id="IPR029058">
    <property type="entry name" value="AB_hydrolase_fold"/>
</dbReference>
<dbReference type="GO" id="GO:0016787">
    <property type="term" value="F:hydrolase activity"/>
    <property type="evidence" value="ECO:0007669"/>
    <property type="project" value="UniProtKB-KW"/>
</dbReference>
<reference evidence="1 2" key="1">
    <citation type="submission" date="2019-10" db="EMBL/GenBank/DDBJ databases">
        <title>Genome diversity of Sutterella seckii.</title>
        <authorList>
            <person name="Chaplin A.V."/>
            <person name="Sokolova S.R."/>
            <person name="Mosin K.A."/>
            <person name="Ivanova E.L."/>
            <person name="Kochetkova T.O."/>
            <person name="Goltsov A.Y."/>
            <person name="Trofimov D.Y."/>
            <person name="Efimov B.A."/>
        </authorList>
    </citation>
    <scope>NUCLEOTIDE SEQUENCE [LARGE SCALE GENOMIC DNA]</scope>
    <source>
        <strain evidence="1 2">ASD3426</strain>
    </source>
</reference>